<keyword evidence="2" id="KW-1185">Reference proteome</keyword>
<name>A0A8K0V6R5_9ENTR</name>
<dbReference type="Proteomes" id="UP000659047">
    <property type="component" value="Unassembled WGS sequence"/>
</dbReference>
<dbReference type="Gene3D" id="1.10.10.10">
    <property type="entry name" value="Winged helix-like DNA-binding domain superfamily/Winged helix DNA-binding domain"/>
    <property type="match status" value="1"/>
</dbReference>
<gene>
    <name evidence="1" type="ORF">JJB97_12525</name>
</gene>
<comment type="caution">
    <text evidence="1">The sequence shown here is derived from an EMBL/GenBank/DDBJ whole genome shotgun (WGS) entry which is preliminary data.</text>
</comment>
<protein>
    <submittedName>
        <fullName evidence="1">MarR family transcriptional regulator</fullName>
    </submittedName>
</protein>
<dbReference type="AlphaFoldDB" id="A0A8K0V6R5"/>
<dbReference type="InterPro" id="IPR036388">
    <property type="entry name" value="WH-like_DNA-bd_sf"/>
</dbReference>
<sequence length="289" mass="33802">MDIQKRSEQLRNRCEQFKKMDKFYDAVALHYQLNLDIYKMQPLFYKIILQESRYNIVQAICCVIFGRKANSVSQIKEIFDKYKIASPNSVIAIIALLKTTGRLSTWRDDSDRRKVLLESTEKGIQDLKFYLRGGFAPLNLLFPELELHEDLLDDEQSRCSFFSRATDMMFNGIVYRNILPDSSVFLDKDGGRMIMLHLWLRARKESQENRITLEYSQKKLAKEFAVSRTHIRRLFLDALDNGLCEIHEGSRITLLPAFFDLVENYSGIYFAWVLDYLNIHPASLISGEK</sequence>
<evidence type="ECO:0000313" key="2">
    <source>
        <dbReference type="Proteomes" id="UP000659047"/>
    </source>
</evidence>
<dbReference type="InterPro" id="IPR036390">
    <property type="entry name" value="WH_DNA-bd_sf"/>
</dbReference>
<organism evidence="1 2">
    <name type="scientific">Tenebrionibacter intestinalis</name>
    <dbReference type="NCBI Taxonomy" id="2799638"/>
    <lineage>
        <taxon>Bacteria</taxon>
        <taxon>Pseudomonadati</taxon>
        <taxon>Pseudomonadota</taxon>
        <taxon>Gammaproteobacteria</taxon>
        <taxon>Enterobacterales</taxon>
        <taxon>Enterobacteriaceae</taxon>
        <taxon>Tenebrionibacter/Tenebrionicola group</taxon>
        <taxon>Tenebrionibacter</taxon>
    </lineage>
</organism>
<evidence type="ECO:0000313" key="1">
    <source>
        <dbReference type="EMBL" id="MBK4716135.1"/>
    </source>
</evidence>
<proteinExistence type="predicted"/>
<accession>A0A8K0V6R5</accession>
<reference evidence="1" key="1">
    <citation type="submission" date="2021-01" db="EMBL/GenBank/DDBJ databases">
        <title>Intestinitalea alba gen. nov., sp. nov., a novel genus of the family Enterobacteriaceae, isolated from the gut of the plastic-eating mealworm Tenebrio molitor L.</title>
        <authorList>
            <person name="Yang Y."/>
        </authorList>
    </citation>
    <scope>NUCLEOTIDE SEQUENCE</scope>
    <source>
        <strain evidence="1">BIT-L3</strain>
    </source>
</reference>
<dbReference type="SUPFAM" id="SSF46785">
    <property type="entry name" value="Winged helix' DNA-binding domain"/>
    <property type="match status" value="1"/>
</dbReference>
<dbReference type="EMBL" id="JAEPBH010000032">
    <property type="protein sequence ID" value="MBK4716135.1"/>
    <property type="molecule type" value="Genomic_DNA"/>
</dbReference>